<name>A0A7S1R058_NEODS</name>
<feature type="transmembrane region" description="Helical" evidence="14">
    <location>
        <begin position="340"/>
        <end position="360"/>
    </location>
</feature>
<sequence>MGCLDSCVLFSCVLAFSLFGPIALHGVVLSPPSTVAENAGKPCNNISQAVLHRRQGDDGVSLKNILSPYTYMDEVFHVPQAMQYALLDDYASYDPMITTPPGAYVFAYAVVRPIVEVYRRKTADFQPVIDGVNTAAWAVTLCRASNAVAMGVLAIVAKAIFAHDVGALLVIAIPPLAFGGGVLFYTEALSTLACTCVLHGYIRGILRAKDPETARKWWVIVALAGLWAITIRQTNIVWLFYVAAHNFICVVVPRLRSDAADRADATEEELAAASPPRAARTRPTAAVTAGYVLQRIASYLRDVSPVILVAAAFAAFIAWNDFAIVLGDKTKHVPIAHWAQVPYFFATIALLLPFSTLYAVGRTVGTGGLRGVFVLGGVAVPLLVAALGDAAVVFHPYLVADNRHFTNALYRHVLRVSWRRMAAVLPLAAGGCAAFMHQTIGASRNWIASPTKGAGTNSGSSNLAPVAGELLLLGCVLAACVPQGLLEPRYFVMPLVAHLCHMSRATPRALLALDAMAMLVIHAGTVWVFVNRPFVAPDGSVGRYMW</sequence>
<evidence type="ECO:0000313" key="16">
    <source>
        <dbReference type="EMBL" id="CAD9153073.1"/>
    </source>
</evidence>
<dbReference type="GO" id="GO:0006488">
    <property type="term" value="P:dolichol-linked oligosaccharide biosynthetic process"/>
    <property type="evidence" value="ECO:0007669"/>
    <property type="project" value="InterPro"/>
</dbReference>
<evidence type="ECO:0000256" key="3">
    <source>
        <dbReference type="ARBA" id="ARBA00010600"/>
    </source>
</evidence>
<evidence type="ECO:0000256" key="2">
    <source>
        <dbReference type="ARBA" id="ARBA00004922"/>
    </source>
</evidence>
<keyword evidence="10 14" id="KW-1133">Transmembrane helix</keyword>
<evidence type="ECO:0000256" key="6">
    <source>
        <dbReference type="ARBA" id="ARBA00022676"/>
    </source>
</evidence>
<evidence type="ECO:0000256" key="11">
    <source>
        <dbReference type="ARBA" id="ARBA00023136"/>
    </source>
</evidence>
<comment type="catalytic activity">
    <reaction evidence="13">
        <text>an alpha-D-Glc-(1-&gt;3)-alpha-D-Glc-(1-&gt;3)-alpha-D-Man-(1-&gt;2)-alpha-D-Man-(1-&gt;2)-alpha-D-Man-(1-&gt;3)-[alpha-D-Man-(1-&gt;2)-alpha-D-Man-(1-&gt;3)-[alpha-D-Man-(1-&gt;2)-alpha-D-Man-(1-&gt;6)]-alpha-D-Man-(1-&gt;6)]-beta-D-Man-(1-&gt;4)-beta-D-GlcNAc-(1-&gt;4)-alpha-D-GlcNAc-diphospho-di-trans,poly-cis-dolichol + a di-trans,poly-cis-dolichyl beta-D-glucosyl phosphate = a alpha-D-Glc-(1-&gt;2)-alpha-D-Glc-(1-&gt;3)-alpha-D-Glc-(1-&gt;3)-alpha-D-Man-(1-&gt;2)-alpha-D-Man-(1-&gt;2)-alpha-D-Man-(1-&gt;3)-[alpha-D-Man-(1-&gt;2)-alpha-D-Man-(1-&gt;3)-[alpha-D-Man-(1-&gt;2)-alpha-D-Man-(1-&gt;6)]-alpha-D-Man-(1-&gt;6)]-beta-D-Man-(1-&gt;4)-beta-D-GlcNAc-(1-&gt;4)-alpha-D-GlcNAc-diphospho-di-trans,poly-cis-dolichol + a di-trans,poly-cis-dolichyl phosphate + H(+)</text>
        <dbReference type="Rhea" id="RHEA:29543"/>
        <dbReference type="Rhea" id="RHEA-COMP:19498"/>
        <dbReference type="Rhea" id="RHEA-COMP:19502"/>
        <dbReference type="Rhea" id="RHEA-COMP:19512"/>
        <dbReference type="Rhea" id="RHEA-COMP:19522"/>
        <dbReference type="ChEBI" id="CHEBI:15378"/>
        <dbReference type="ChEBI" id="CHEBI:57525"/>
        <dbReference type="ChEBI" id="CHEBI:57683"/>
        <dbReference type="ChEBI" id="CHEBI:132522"/>
        <dbReference type="ChEBI" id="CHEBI:132523"/>
        <dbReference type="EC" id="2.4.1.256"/>
    </reaction>
    <physiologicalReaction direction="left-to-right" evidence="13">
        <dbReference type="Rhea" id="RHEA:29544"/>
    </physiologicalReaction>
</comment>
<proteinExistence type="inferred from homology"/>
<evidence type="ECO:0000256" key="15">
    <source>
        <dbReference type="SAM" id="SignalP"/>
    </source>
</evidence>
<feature type="signal peptide" evidence="15">
    <location>
        <begin position="1"/>
        <end position="15"/>
    </location>
</feature>
<evidence type="ECO:0000256" key="10">
    <source>
        <dbReference type="ARBA" id="ARBA00022989"/>
    </source>
</evidence>
<reference evidence="16" key="1">
    <citation type="submission" date="2021-01" db="EMBL/GenBank/DDBJ databases">
        <authorList>
            <person name="Corre E."/>
            <person name="Pelletier E."/>
            <person name="Niang G."/>
            <person name="Scheremetjew M."/>
            <person name="Finn R."/>
            <person name="Kale V."/>
            <person name="Holt S."/>
            <person name="Cochrane G."/>
            <person name="Meng A."/>
            <person name="Brown T."/>
            <person name="Cohen L."/>
        </authorList>
    </citation>
    <scope>NUCLEOTIDE SEQUENCE</scope>
    <source>
        <strain evidence="16">CCAP 1951/1</strain>
    </source>
</reference>
<evidence type="ECO:0000256" key="12">
    <source>
        <dbReference type="ARBA" id="ARBA00044727"/>
    </source>
</evidence>
<evidence type="ECO:0000256" key="8">
    <source>
        <dbReference type="ARBA" id="ARBA00022692"/>
    </source>
</evidence>
<feature type="transmembrane region" description="Helical" evidence="14">
    <location>
        <begin position="418"/>
        <end position="436"/>
    </location>
</feature>
<feature type="chain" id="PRO_5030890393" description="Dol-P-Glc:Glc(2)Man(9)GlcNAc(2)-PP-Dol alpha-1,2-glucosyltransferase" evidence="15">
    <location>
        <begin position="16"/>
        <end position="546"/>
    </location>
</feature>
<keyword evidence="15" id="KW-0732">Signal</keyword>
<comment type="similarity">
    <text evidence="3">Belongs to the ALG10 glucosyltransferase family.</text>
</comment>
<feature type="transmembrane region" description="Helical" evidence="14">
    <location>
        <begin position="303"/>
        <end position="320"/>
    </location>
</feature>
<comment type="pathway">
    <text evidence="2">Protein modification; protein glycosylation.</text>
</comment>
<dbReference type="PANTHER" id="PTHR12989">
    <property type="entry name" value="ALPHA-1,2-GLUCOSYLTRANSFERASE ALG10"/>
    <property type="match status" value="1"/>
</dbReference>
<protein>
    <recommendedName>
        <fullName evidence="5">Dol-P-Glc:Glc(2)Man(9)GlcNAc(2)-PP-Dol alpha-1,2-glucosyltransferase</fullName>
        <ecNumber evidence="4">2.4.1.256</ecNumber>
    </recommendedName>
</protein>
<evidence type="ECO:0000256" key="13">
    <source>
        <dbReference type="ARBA" id="ARBA00048064"/>
    </source>
</evidence>
<dbReference type="EMBL" id="HBGF01050628">
    <property type="protein sequence ID" value="CAD9153073.1"/>
    <property type="molecule type" value="Transcribed_RNA"/>
</dbReference>
<evidence type="ECO:0000256" key="4">
    <source>
        <dbReference type="ARBA" id="ARBA00011967"/>
    </source>
</evidence>
<dbReference type="GO" id="GO:0106073">
    <property type="term" value="F:dolichyl pyrophosphate Glc2Man9GlcNAc2 alpha-1,2-glucosyltransferase activity"/>
    <property type="evidence" value="ECO:0007669"/>
    <property type="project" value="UniProtKB-EC"/>
</dbReference>
<dbReference type="EC" id="2.4.1.256" evidence="4"/>
<keyword evidence="7" id="KW-0808">Transferase</keyword>
<keyword evidence="11 14" id="KW-0472">Membrane</keyword>
<keyword evidence="8 14" id="KW-0812">Transmembrane</keyword>
<comment type="subcellular location">
    <subcellularLocation>
        <location evidence="1">Endoplasmic reticulum membrane</location>
        <topology evidence="1">Multi-pass membrane protein</topology>
    </subcellularLocation>
</comment>
<feature type="transmembrane region" description="Helical" evidence="14">
    <location>
        <begin position="236"/>
        <end position="255"/>
    </location>
</feature>
<dbReference type="InterPro" id="IPR016900">
    <property type="entry name" value="Alg10"/>
</dbReference>
<feature type="transmembrane region" description="Helical" evidence="14">
    <location>
        <begin position="372"/>
        <end position="398"/>
    </location>
</feature>
<dbReference type="AlphaFoldDB" id="A0A7S1R058"/>
<gene>
    <name evidence="16" type="ORF">NDES1114_LOCUS33924</name>
</gene>
<comment type="function">
    <text evidence="12">Dol-P-Glc:Glc(2)Man(9)GlcNAc(2)-PP-Dol alpha-1,2-glucosyltransferase that operates in the biosynthetic pathway of dolichol-linked oligosaccharides, the glycan precursors employed in protein asparagine (N)-glycosylation. The assembly of dolichol-linked oligosaccharides begins on the cytosolic side of the endoplasmic reticulum membrane and finishes in its lumen. The sequential addition of sugars to dolichol pyrophosphate produces dolichol-linked oligosaccharides containing fourteen sugars, including two GlcNAcs, nine mannoses and three glucoses. Once assembled, the oligosaccharide is transferred from the lipid to nascent proteins by oligosaccharyltransferases. In the lumen of the endoplasmic reticulum, adds the third and last glucose residue from dolichyl phosphate glucose (Dol-P-Glc) onto the lipid-linked oligosaccharide intermediate Glc(2)Man(9)GlcNAc(2)-PP-Dol to produce Glc(3)Man(9)GlcNAc(2)-PP-Dol.</text>
</comment>
<dbReference type="PANTHER" id="PTHR12989:SF10">
    <property type="entry name" value="DOL-P-GLC:GLC(2)MAN(9)GLCNAC(2)-PP-DOL ALPHA-1,2-GLUCOSYLTRANSFERASE-RELATED"/>
    <property type="match status" value="1"/>
</dbReference>
<evidence type="ECO:0000256" key="5">
    <source>
        <dbReference type="ARBA" id="ARBA00018512"/>
    </source>
</evidence>
<dbReference type="Pfam" id="PF04922">
    <property type="entry name" value="DIE2_ALG10"/>
    <property type="match status" value="1"/>
</dbReference>
<evidence type="ECO:0000256" key="14">
    <source>
        <dbReference type="SAM" id="Phobius"/>
    </source>
</evidence>
<organism evidence="16">
    <name type="scientific">Neobodo designis</name>
    <name type="common">Flagellated protozoan</name>
    <name type="synonym">Bodo designis</name>
    <dbReference type="NCBI Taxonomy" id="312471"/>
    <lineage>
        <taxon>Eukaryota</taxon>
        <taxon>Discoba</taxon>
        <taxon>Euglenozoa</taxon>
        <taxon>Kinetoplastea</taxon>
        <taxon>Metakinetoplastina</taxon>
        <taxon>Neobodonida</taxon>
        <taxon>Neobodo</taxon>
    </lineage>
</organism>
<keyword evidence="9" id="KW-0256">Endoplasmic reticulum</keyword>
<feature type="transmembrane region" description="Helical" evidence="14">
    <location>
        <begin position="214"/>
        <end position="230"/>
    </location>
</feature>
<feature type="transmembrane region" description="Helical" evidence="14">
    <location>
        <begin position="509"/>
        <end position="530"/>
    </location>
</feature>
<feature type="transmembrane region" description="Helical" evidence="14">
    <location>
        <begin position="182"/>
        <end position="202"/>
    </location>
</feature>
<evidence type="ECO:0000256" key="7">
    <source>
        <dbReference type="ARBA" id="ARBA00022679"/>
    </source>
</evidence>
<evidence type="ECO:0000256" key="1">
    <source>
        <dbReference type="ARBA" id="ARBA00004477"/>
    </source>
</evidence>
<evidence type="ECO:0000256" key="9">
    <source>
        <dbReference type="ARBA" id="ARBA00022824"/>
    </source>
</evidence>
<accession>A0A7S1R058</accession>
<dbReference type="GO" id="GO:0005789">
    <property type="term" value="C:endoplasmic reticulum membrane"/>
    <property type="evidence" value="ECO:0007669"/>
    <property type="project" value="UniProtKB-SubCell"/>
</dbReference>
<keyword evidence="6" id="KW-0328">Glycosyltransferase</keyword>